<protein>
    <submittedName>
        <fullName evidence="1">Uncharacterized protein</fullName>
    </submittedName>
</protein>
<gene>
    <name evidence="1" type="ORF">EWV53_19805</name>
</gene>
<evidence type="ECO:0000313" key="1">
    <source>
        <dbReference type="EMBL" id="TRV57993.1"/>
    </source>
</evidence>
<reference evidence="1 2" key="1">
    <citation type="submission" date="2019-01" db="EMBL/GenBank/DDBJ databases">
        <title>Coherence of Microcystis species and biogeography revealed through population genomics.</title>
        <authorList>
            <person name="Perez-Carrascal O.M."/>
            <person name="Terrat Y."/>
            <person name="Giani A."/>
            <person name="Fortin N."/>
            <person name="Tromas N."/>
            <person name="Shapiro B.J."/>
        </authorList>
    </citation>
    <scope>NUCLEOTIDE SEQUENCE [LARGE SCALE GENOMIC DNA]</scope>
    <source>
        <strain evidence="1">Mp_MB_F_20051200_S9</strain>
    </source>
</reference>
<name>A0A552PLW9_9CHRO</name>
<dbReference type="AlphaFoldDB" id="A0A552PLW9"/>
<sequence>MTFNPVSSDPFGHYFYKRAELADEMILAGYVVEARILATAYLDALAEIWLHDFPNIKKKLEREFGGKVPGSIRLARFLKQFAVGDARVSKVAVICFAEDWKKHRPQDTDIANRLLNRRINNNRHQLPSSYLDLSRDDLAQECPELNSRSDLYALAEEYEYGAILYSFYRCPLAHVATHSKRTHGFARREEVMYYWSDDDDDSFTIGFGPNLATCWLRNLVSNYVLTCQQFGITPANSIDAGISHENRFRTRWSLYNSNVASSRSSGTLN</sequence>
<evidence type="ECO:0000313" key="2">
    <source>
        <dbReference type="Proteomes" id="UP000317165"/>
    </source>
</evidence>
<dbReference type="EMBL" id="SFAC01000233">
    <property type="protein sequence ID" value="TRV57993.1"/>
    <property type="molecule type" value="Genomic_DNA"/>
</dbReference>
<dbReference type="Proteomes" id="UP000317165">
    <property type="component" value="Unassembled WGS sequence"/>
</dbReference>
<accession>A0A552PLW9</accession>
<organism evidence="1 2">
    <name type="scientific">Microcystis panniformis Mp_MB_F_20051200_S9</name>
    <dbReference type="NCBI Taxonomy" id="2486223"/>
    <lineage>
        <taxon>Bacteria</taxon>
        <taxon>Bacillati</taxon>
        <taxon>Cyanobacteriota</taxon>
        <taxon>Cyanophyceae</taxon>
        <taxon>Oscillatoriophycideae</taxon>
        <taxon>Chroococcales</taxon>
        <taxon>Microcystaceae</taxon>
        <taxon>Microcystis</taxon>
    </lineage>
</organism>
<comment type="caution">
    <text evidence="1">The sequence shown here is derived from an EMBL/GenBank/DDBJ whole genome shotgun (WGS) entry which is preliminary data.</text>
</comment>
<proteinExistence type="predicted"/>